<sequence length="553" mass="60721">MDAPTMHNSLATMPLRKTKVDGLRDILCLPDGKRIIVYSLYAGSFRVMDLETGTQVGEEWEEKDGEVRTMVLSPDGKKVASGGTDRAVKLWSVDTGKVIKTWTGHTNWATFVSWSQDGGRVVSASDDGTFRVWDVKSGKTILGPINTGIDTDVRAVCHSPDAKMIATALGSRGLKIWDANSGELLKTLQRVYWCLAWTSDGKTLIAGGSKIDTATWTVVDLCKIYVNAISVSPNDRILATTSFSKKTAQLWDLETNQPIGTPLHHQDDVYSARFSVDGKFLLTCCDDDHIYTWDVSAIVKRAGLPSDILDVTPRSAPKIKGARIPPGFFDDALREANLRIRLSQSHAPPTPTPHQRTFNPLSSVWRSSEPHGATDSATQSRSQPFSWARNLSGILRRRDVPATLPLPSSLSAQPTARVDHFEIGTPPPPSSGVVQSLRQHLSFLVPRHNHGPPVVEVAPGRKFTRLAAAKLPEYKKVDDTRHPSSQHGAVPQENDTADADSLPDVHWCKAFLCFCSCLSHGRLRMPPRWRLERVDIPRQDGAANSNSGGAHRS</sequence>
<evidence type="ECO:0000256" key="2">
    <source>
        <dbReference type="ARBA" id="ARBA00022737"/>
    </source>
</evidence>
<dbReference type="Gene3D" id="2.130.10.10">
    <property type="entry name" value="YVTN repeat-like/Quinoprotein amine dehydrogenase"/>
    <property type="match status" value="3"/>
</dbReference>
<feature type="repeat" description="WD" evidence="3">
    <location>
        <begin position="262"/>
        <end position="296"/>
    </location>
</feature>
<feature type="compositionally biased region" description="Polar residues" evidence="4">
    <location>
        <begin position="344"/>
        <end position="366"/>
    </location>
</feature>
<name>A0A0C9Z5D6_9AGAM</name>
<evidence type="ECO:0000313" key="6">
    <source>
        <dbReference type="Proteomes" id="UP000054485"/>
    </source>
</evidence>
<dbReference type="STRING" id="930992.A0A0C9Z5D6"/>
<dbReference type="OrthoDB" id="2689570at2759"/>
<organism evidence="5 6">
    <name type="scientific">Suillus luteus UH-Slu-Lm8-n1</name>
    <dbReference type="NCBI Taxonomy" id="930992"/>
    <lineage>
        <taxon>Eukaryota</taxon>
        <taxon>Fungi</taxon>
        <taxon>Dikarya</taxon>
        <taxon>Basidiomycota</taxon>
        <taxon>Agaricomycotina</taxon>
        <taxon>Agaricomycetes</taxon>
        <taxon>Agaricomycetidae</taxon>
        <taxon>Boletales</taxon>
        <taxon>Suillineae</taxon>
        <taxon>Suillaceae</taxon>
        <taxon>Suillus</taxon>
    </lineage>
</organism>
<reference evidence="6" key="2">
    <citation type="submission" date="2015-01" db="EMBL/GenBank/DDBJ databases">
        <title>Evolutionary Origins and Diversification of the Mycorrhizal Mutualists.</title>
        <authorList>
            <consortium name="DOE Joint Genome Institute"/>
            <consortium name="Mycorrhizal Genomics Consortium"/>
            <person name="Kohler A."/>
            <person name="Kuo A."/>
            <person name="Nagy L.G."/>
            <person name="Floudas D."/>
            <person name="Copeland A."/>
            <person name="Barry K.W."/>
            <person name="Cichocki N."/>
            <person name="Veneault-Fourrey C."/>
            <person name="LaButti K."/>
            <person name="Lindquist E.A."/>
            <person name="Lipzen A."/>
            <person name="Lundell T."/>
            <person name="Morin E."/>
            <person name="Murat C."/>
            <person name="Riley R."/>
            <person name="Ohm R."/>
            <person name="Sun H."/>
            <person name="Tunlid A."/>
            <person name="Henrissat B."/>
            <person name="Grigoriev I.V."/>
            <person name="Hibbett D.S."/>
            <person name="Martin F."/>
        </authorList>
    </citation>
    <scope>NUCLEOTIDE SEQUENCE [LARGE SCALE GENOMIC DNA]</scope>
    <source>
        <strain evidence="6">UH-Slu-Lm8-n1</strain>
    </source>
</reference>
<feature type="repeat" description="WD" evidence="3">
    <location>
        <begin position="102"/>
        <end position="143"/>
    </location>
</feature>
<keyword evidence="6" id="KW-1185">Reference proteome</keyword>
<dbReference type="PANTHER" id="PTHR19879">
    <property type="entry name" value="TRANSCRIPTION INITIATION FACTOR TFIID"/>
    <property type="match status" value="1"/>
</dbReference>
<dbReference type="SUPFAM" id="SSF50978">
    <property type="entry name" value="WD40 repeat-like"/>
    <property type="match status" value="1"/>
</dbReference>
<dbReference type="InterPro" id="IPR019775">
    <property type="entry name" value="WD40_repeat_CS"/>
</dbReference>
<dbReference type="Proteomes" id="UP000054485">
    <property type="component" value="Unassembled WGS sequence"/>
</dbReference>
<dbReference type="PANTHER" id="PTHR19879:SF9">
    <property type="entry name" value="TRANSCRIPTION INITIATION FACTOR TFIID SUBUNIT 5"/>
    <property type="match status" value="1"/>
</dbReference>
<evidence type="ECO:0000256" key="3">
    <source>
        <dbReference type="PROSITE-ProRule" id="PRU00221"/>
    </source>
</evidence>
<accession>A0A0C9Z5D6</accession>
<keyword evidence="2" id="KW-0677">Repeat</keyword>
<dbReference type="InterPro" id="IPR015943">
    <property type="entry name" value="WD40/YVTN_repeat-like_dom_sf"/>
</dbReference>
<dbReference type="HOGENOM" id="CLU_000288_57_37_1"/>
<evidence type="ECO:0000313" key="5">
    <source>
        <dbReference type="EMBL" id="KIK32625.1"/>
    </source>
</evidence>
<evidence type="ECO:0000256" key="4">
    <source>
        <dbReference type="SAM" id="MobiDB-lite"/>
    </source>
</evidence>
<dbReference type="SMART" id="SM00320">
    <property type="entry name" value="WD40"/>
    <property type="match status" value="5"/>
</dbReference>
<evidence type="ECO:0000256" key="1">
    <source>
        <dbReference type="ARBA" id="ARBA00022574"/>
    </source>
</evidence>
<feature type="repeat" description="WD" evidence="3">
    <location>
        <begin position="146"/>
        <end position="187"/>
    </location>
</feature>
<proteinExistence type="predicted"/>
<dbReference type="CDD" id="cd00200">
    <property type="entry name" value="WD40"/>
    <property type="match status" value="1"/>
</dbReference>
<dbReference type="Pfam" id="PF00400">
    <property type="entry name" value="WD40"/>
    <property type="match status" value="4"/>
</dbReference>
<keyword evidence="1 3" id="KW-0853">WD repeat</keyword>
<feature type="region of interest" description="Disordered" evidence="4">
    <location>
        <begin position="344"/>
        <end position="383"/>
    </location>
</feature>
<feature type="region of interest" description="Disordered" evidence="4">
    <location>
        <begin position="476"/>
        <end position="498"/>
    </location>
</feature>
<evidence type="ECO:0008006" key="7">
    <source>
        <dbReference type="Google" id="ProtNLM"/>
    </source>
</evidence>
<dbReference type="InterPro" id="IPR036322">
    <property type="entry name" value="WD40_repeat_dom_sf"/>
</dbReference>
<dbReference type="AlphaFoldDB" id="A0A0C9Z5D6"/>
<dbReference type="PROSITE" id="PS00678">
    <property type="entry name" value="WD_REPEATS_1"/>
    <property type="match status" value="1"/>
</dbReference>
<gene>
    <name evidence="5" type="ORF">CY34DRAFT_814165</name>
</gene>
<dbReference type="InterPro" id="IPR001680">
    <property type="entry name" value="WD40_rpt"/>
</dbReference>
<reference evidence="5 6" key="1">
    <citation type="submission" date="2014-04" db="EMBL/GenBank/DDBJ databases">
        <authorList>
            <consortium name="DOE Joint Genome Institute"/>
            <person name="Kuo A."/>
            <person name="Ruytinx J."/>
            <person name="Rineau F."/>
            <person name="Colpaert J."/>
            <person name="Kohler A."/>
            <person name="Nagy L.G."/>
            <person name="Floudas D."/>
            <person name="Copeland A."/>
            <person name="Barry K.W."/>
            <person name="Cichocki N."/>
            <person name="Veneault-Fourrey C."/>
            <person name="LaButti K."/>
            <person name="Lindquist E.A."/>
            <person name="Lipzen A."/>
            <person name="Lundell T."/>
            <person name="Morin E."/>
            <person name="Murat C."/>
            <person name="Sun H."/>
            <person name="Tunlid A."/>
            <person name="Henrissat B."/>
            <person name="Grigoriev I.V."/>
            <person name="Hibbett D.S."/>
            <person name="Martin F."/>
            <person name="Nordberg H.P."/>
            <person name="Cantor M.N."/>
            <person name="Hua S.X."/>
        </authorList>
    </citation>
    <scope>NUCLEOTIDE SEQUENCE [LARGE SCALE GENOMIC DNA]</scope>
    <source>
        <strain evidence="5 6">UH-Slu-Lm8-n1</strain>
    </source>
</reference>
<dbReference type="InParanoid" id="A0A0C9Z5D6"/>
<dbReference type="PROSITE" id="PS50082">
    <property type="entry name" value="WD_REPEATS_2"/>
    <property type="match status" value="4"/>
</dbReference>
<feature type="repeat" description="WD" evidence="3">
    <location>
        <begin position="60"/>
        <end position="101"/>
    </location>
</feature>
<dbReference type="EMBL" id="KN836165">
    <property type="protein sequence ID" value="KIK32625.1"/>
    <property type="molecule type" value="Genomic_DNA"/>
</dbReference>
<dbReference type="PROSITE" id="PS50294">
    <property type="entry name" value="WD_REPEATS_REGION"/>
    <property type="match status" value="2"/>
</dbReference>
<protein>
    <recommendedName>
        <fullName evidence="7">WD40 repeat-like protein</fullName>
    </recommendedName>
</protein>